<evidence type="ECO:0000313" key="2">
    <source>
        <dbReference type="EMBL" id="GAA4612862.1"/>
    </source>
</evidence>
<evidence type="ECO:0000256" key="1">
    <source>
        <dbReference type="SAM" id="MobiDB-lite"/>
    </source>
</evidence>
<feature type="region of interest" description="Disordered" evidence="1">
    <location>
        <begin position="55"/>
        <end position="78"/>
    </location>
</feature>
<proteinExistence type="predicted"/>
<dbReference type="EMBL" id="BAABHJ010000022">
    <property type="protein sequence ID" value="GAA4612862.1"/>
    <property type="molecule type" value="Genomic_DNA"/>
</dbReference>
<dbReference type="Proteomes" id="UP001500212">
    <property type="component" value="Unassembled WGS sequence"/>
</dbReference>
<gene>
    <name evidence="2" type="ORF">GCM10023195_55390</name>
</gene>
<reference evidence="3" key="1">
    <citation type="journal article" date="2019" name="Int. J. Syst. Evol. Microbiol.">
        <title>The Global Catalogue of Microorganisms (GCM) 10K type strain sequencing project: providing services to taxonomists for standard genome sequencing and annotation.</title>
        <authorList>
            <consortium name="The Broad Institute Genomics Platform"/>
            <consortium name="The Broad Institute Genome Sequencing Center for Infectious Disease"/>
            <person name="Wu L."/>
            <person name="Ma J."/>
        </authorList>
    </citation>
    <scope>NUCLEOTIDE SEQUENCE [LARGE SCALE GENOMIC DNA]</scope>
    <source>
        <strain evidence="3">JCM 17938</strain>
    </source>
</reference>
<evidence type="ECO:0000313" key="3">
    <source>
        <dbReference type="Proteomes" id="UP001500212"/>
    </source>
</evidence>
<protein>
    <submittedName>
        <fullName evidence="2">Uncharacterized protein</fullName>
    </submittedName>
</protein>
<name>A0ABP8TP38_9ACTN</name>
<keyword evidence="3" id="KW-1185">Reference proteome</keyword>
<sequence>MGRRRPAADTVLRQLLDAQPCEKITGQHLLATTDRPRLCRLAIDAALFTILAARDPHTDTTEKSRAERRGIRPPDHVH</sequence>
<comment type="caution">
    <text evidence="2">The sequence shown here is derived from an EMBL/GenBank/DDBJ whole genome shotgun (WGS) entry which is preliminary data.</text>
</comment>
<organism evidence="2 3">
    <name type="scientific">Actinoallomurus liliacearum</name>
    <dbReference type="NCBI Taxonomy" id="1080073"/>
    <lineage>
        <taxon>Bacteria</taxon>
        <taxon>Bacillati</taxon>
        <taxon>Actinomycetota</taxon>
        <taxon>Actinomycetes</taxon>
        <taxon>Streptosporangiales</taxon>
        <taxon>Thermomonosporaceae</taxon>
        <taxon>Actinoallomurus</taxon>
    </lineage>
</organism>
<accession>A0ABP8TP38</accession>